<feature type="domain" description="Fungal lipase-type" evidence="1">
    <location>
        <begin position="42"/>
        <end position="185"/>
    </location>
</feature>
<evidence type="ECO:0000313" key="2">
    <source>
        <dbReference type="EMBL" id="QOI90268.1"/>
    </source>
</evidence>
<name>A0A7M3UNK5_9VIRU</name>
<keyword evidence="3" id="KW-1185">Reference proteome</keyword>
<dbReference type="SUPFAM" id="SSF53474">
    <property type="entry name" value="alpha/beta-Hydrolases"/>
    <property type="match status" value="1"/>
</dbReference>
<organism evidence="2 3">
    <name type="scientific">Pyramimonas orientalis virus 01B</name>
    <dbReference type="NCBI Taxonomy" id="3134525"/>
    <lineage>
        <taxon>Viruses</taxon>
        <taxon>Varidnaviria</taxon>
        <taxon>Bamfordvirae</taxon>
        <taxon>Nucleocytoviricota</taxon>
        <taxon>Megaviricetes</taxon>
        <taxon>Imitervirales</taxon>
        <taxon>Allomimiviridae</taxon>
        <taxon>Heliosvirus</taxon>
        <taxon>Heliosvirus raunefjordenense</taxon>
    </lineage>
</organism>
<dbReference type="Gene3D" id="3.40.50.1820">
    <property type="entry name" value="alpha/beta hydrolase"/>
    <property type="match status" value="1"/>
</dbReference>
<proteinExistence type="predicted"/>
<dbReference type="InterPro" id="IPR051218">
    <property type="entry name" value="Sec_MonoDiacylglyc_Lipase"/>
</dbReference>
<dbReference type="GO" id="GO:0006629">
    <property type="term" value="P:lipid metabolic process"/>
    <property type="evidence" value="ECO:0007669"/>
    <property type="project" value="InterPro"/>
</dbReference>
<dbReference type="InterPro" id="IPR002921">
    <property type="entry name" value="Fungal_lipase-type"/>
</dbReference>
<dbReference type="PANTHER" id="PTHR45856">
    <property type="entry name" value="ALPHA/BETA-HYDROLASES SUPERFAMILY PROTEIN"/>
    <property type="match status" value="1"/>
</dbReference>
<dbReference type="PANTHER" id="PTHR45856:SF24">
    <property type="entry name" value="FUNGAL LIPASE-LIKE DOMAIN-CONTAINING PROTEIN"/>
    <property type="match status" value="1"/>
</dbReference>
<accession>A0A7M3UNK5</accession>
<evidence type="ECO:0000259" key="1">
    <source>
        <dbReference type="Pfam" id="PF01764"/>
    </source>
</evidence>
<reference evidence="2" key="1">
    <citation type="submission" date="2020-06" db="EMBL/GenBank/DDBJ databases">
        <title>Lateral gene transfer of anion-conducting channel rhodopsins between green algae and giant viruses.</title>
        <authorList>
            <person name="Rozenberg A."/>
            <person name="Oppermann J."/>
            <person name="Wietek J."/>
            <person name="Fernandez Lahore R.G."/>
            <person name="Sandaa R.-A."/>
            <person name="Bratbak G."/>
            <person name="Hegemann P."/>
            <person name="Beja O."/>
        </authorList>
    </citation>
    <scope>NUCLEOTIDE SEQUENCE</scope>
    <source>
        <strain evidence="2">01B</strain>
    </source>
</reference>
<dbReference type="Pfam" id="PF01764">
    <property type="entry name" value="Lipase_3"/>
    <property type="match status" value="1"/>
</dbReference>
<protein>
    <recommendedName>
        <fullName evidence="1">Fungal lipase-type domain-containing protein</fullName>
    </recommendedName>
</protein>
<sequence length="229" mass="26534">MNLVNSAQYKPHIHGAKLCRQLYDTPNKNTLIEYNKKRKDLFVVLQGTNSICHWVHNVSVIPTKHEGVHSGFKSFAKLCRKELLDDLATVTSENGIGYNDIDTIYFTSHSLGGSATIILIYEMLQNIHFKQIFEDKNIDIVLFGAPMSGNTTFINKFQELLRYHKNVKIYRYNMRYDVIKHYPSILTYSHVCDDIVVEGNTTNIFDILYNHSINCYIDNLDNINCKYKL</sequence>
<dbReference type="EMBL" id="MT663534">
    <property type="protein sequence ID" value="QOI90268.1"/>
    <property type="molecule type" value="Genomic_DNA"/>
</dbReference>
<evidence type="ECO:0000313" key="3">
    <source>
        <dbReference type="Proteomes" id="UP001162120"/>
    </source>
</evidence>
<dbReference type="InterPro" id="IPR029058">
    <property type="entry name" value="AB_hydrolase_fold"/>
</dbReference>
<gene>
    <name evidence="2" type="ORF">HWQ62_00131</name>
</gene>
<dbReference type="Proteomes" id="UP001162120">
    <property type="component" value="Segment"/>
</dbReference>